<dbReference type="EMBL" id="JACHEF010000004">
    <property type="protein sequence ID" value="MBB6411915.1"/>
    <property type="molecule type" value="Genomic_DNA"/>
</dbReference>
<dbReference type="EC" id="4.3.2.7" evidence="1"/>
<sequence>MALTADLVARAYRAIENTGPAQDMVRNTETEWNATVREMLASRPAGQDVWIFAYGSLLWKPAVEHVEQRSSVVRGWHRSFCIRMKDWRGTLDQPGLMMGLDRGGQCKGMVLRLAEDTVEDQLGKLVRREMPVRPSSKPSTQTSRWVQVQTAQGGFRALAFVVSRKGVNYVGGLTPDETAGILAKACGHGGSCAEYLYNTVSQLEALGIRDRNLWHLQSLVADKLVSLHP</sequence>
<dbReference type="InterPro" id="IPR006840">
    <property type="entry name" value="ChaC"/>
</dbReference>
<organism evidence="3 4">
    <name type="scientific">Mesorhizobium sangaii</name>
    <dbReference type="NCBI Taxonomy" id="505389"/>
    <lineage>
        <taxon>Bacteria</taxon>
        <taxon>Pseudomonadati</taxon>
        <taxon>Pseudomonadota</taxon>
        <taxon>Alphaproteobacteria</taxon>
        <taxon>Hyphomicrobiales</taxon>
        <taxon>Phyllobacteriaceae</taxon>
        <taxon>Mesorhizobium</taxon>
    </lineage>
</organism>
<dbReference type="CDD" id="cd06661">
    <property type="entry name" value="GGCT_like"/>
    <property type="match status" value="1"/>
</dbReference>
<dbReference type="Gene3D" id="3.10.490.10">
    <property type="entry name" value="Gamma-glutamyl cyclotransferase-like"/>
    <property type="match status" value="1"/>
</dbReference>
<evidence type="ECO:0000313" key="3">
    <source>
        <dbReference type="EMBL" id="MBB6411915.1"/>
    </source>
</evidence>
<keyword evidence="4" id="KW-1185">Reference proteome</keyword>
<dbReference type="AlphaFoldDB" id="A0A841PU80"/>
<accession>A0A841PU80</accession>
<dbReference type="RefSeq" id="WP_246461797.1">
    <property type="nucleotide sequence ID" value="NZ_JACHEF010000004.1"/>
</dbReference>
<dbReference type="SUPFAM" id="SSF110857">
    <property type="entry name" value="Gamma-glutamyl cyclotransferase-like"/>
    <property type="match status" value="1"/>
</dbReference>
<dbReference type="GO" id="GO:0006751">
    <property type="term" value="P:glutathione catabolic process"/>
    <property type="evidence" value="ECO:0007669"/>
    <property type="project" value="InterPro"/>
</dbReference>
<gene>
    <name evidence="3" type="ORF">HNQ71_004603</name>
</gene>
<dbReference type="PANTHER" id="PTHR12192">
    <property type="entry name" value="CATION TRANSPORT PROTEIN CHAC-RELATED"/>
    <property type="match status" value="1"/>
</dbReference>
<reference evidence="3 4" key="1">
    <citation type="submission" date="2020-08" db="EMBL/GenBank/DDBJ databases">
        <title>Genomic Encyclopedia of Type Strains, Phase IV (KMG-IV): sequencing the most valuable type-strain genomes for metagenomic binning, comparative biology and taxonomic classification.</title>
        <authorList>
            <person name="Goeker M."/>
        </authorList>
    </citation>
    <scope>NUCLEOTIDE SEQUENCE [LARGE SCALE GENOMIC DNA]</scope>
    <source>
        <strain evidence="3 4">DSM 100039</strain>
    </source>
</reference>
<proteinExistence type="predicted"/>
<protein>
    <recommendedName>
        <fullName evidence="1">glutathione-specific gamma-glutamylcyclotransferase</fullName>
        <ecNumber evidence="1">4.3.2.7</ecNumber>
    </recommendedName>
</protein>
<dbReference type="GO" id="GO:0061928">
    <property type="term" value="F:glutathione specific gamma-glutamylcyclotransferase activity"/>
    <property type="evidence" value="ECO:0007669"/>
    <property type="project" value="UniProtKB-EC"/>
</dbReference>
<dbReference type="InterPro" id="IPR036568">
    <property type="entry name" value="GGCT-like_sf"/>
</dbReference>
<dbReference type="Pfam" id="PF04752">
    <property type="entry name" value="ChaC"/>
    <property type="match status" value="1"/>
</dbReference>
<evidence type="ECO:0000256" key="2">
    <source>
        <dbReference type="ARBA" id="ARBA00023239"/>
    </source>
</evidence>
<dbReference type="InterPro" id="IPR013024">
    <property type="entry name" value="GGCT-like"/>
</dbReference>
<keyword evidence="2" id="KW-0456">Lyase</keyword>
<name>A0A841PU80_9HYPH</name>
<comment type="caution">
    <text evidence="3">The sequence shown here is derived from an EMBL/GenBank/DDBJ whole genome shotgun (WGS) entry which is preliminary data.</text>
</comment>
<dbReference type="Proteomes" id="UP000556329">
    <property type="component" value="Unassembled WGS sequence"/>
</dbReference>
<dbReference type="PANTHER" id="PTHR12192:SF2">
    <property type="entry name" value="GLUTATHIONE-SPECIFIC GAMMA-GLUTAMYLCYCLOTRANSFERASE 2"/>
    <property type="match status" value="1"/>
</dbReference>
<evidence type="ECO:0000256" key="1">
    <source>
        <dbReference type="ARBA" id="ARBA00012344"/>
    </source>
</evidence>
<evidence type="ECO:0000313" key="4">
    <source>
        <dbReference type="Proteomes" id="UP000556329"/>
    </source>
</evidence>
<dbReference type="GO" id="GO:0005737">
    <property type="term" value="C:cytoplasm"/>
    <property type="evidence" value="ECO:0007669"/>
    <property type="project" value="TreeGrafter"/>
</dbReference>